<keyword evidence="1" id="KW-1185">Reference proteome</keyword>
<evidence type="ECO:0000313" key="2">
    <source>
        <dbReference type="WBParaSite" id="nRc.2.0.1.t28052-RA"/>
    </source>
</evidence>
<dbReference type="WBParaSite" id="nRc.2.0.1.t28052-RA">
    <property type="protein sequence ID" value="nRc.2.0.1.t28052-RA"/>
    <property type="gene ID" value="nRc.2.0.1.g28052"/>
</dbReference>
<dbReference type="Proteomes" id="UP000887565">
    <property type="component" value="Unplaced"/>
</dbReference>
<evidence type="ECO:0000313" key="1">
    <source>
        <dbReference type="Proteomes" id="UP000887565"/>
    </source>
</evidence>
<reference evidence="2" key="1">
    <citation type="submission" date="2022-11" db="UniProtKB">
        <authorList>
            <consortium name="WormBaseParasite"/>
        </authorList>
    </citation>
    <scope>IDENTIFICATION</scope>
</reference>
<dbReference type="AlphaFoldDB" id="A0A915JPM9"/>
<sequence length="90" mass="10528">MDKFWIRTQWMRGLNYRRRTIPDPLDYIVRTTTLENSVLEHYFLELPQILGPHMIVGQEAVPATGPASLQKLASQIFVVHVLTFFHLVHQ</sequence>
<name>A0A915JPM9_ROMCU</name>
<organism evidence="1 2">
    <name type="scientific">Romanomermis culicivorax</name>
    <name type="common">Nematode worm</name>
    <dbReference type="NCBI Taxonomy" id="13658"/>
    <lineage>
        <taxon>Eukaryota</taxon>
        <taxon>Metazoa</taxon>
        <taxon>Ecdysozoa</taxon>
        <taxon>Nematoda</taxon>
        <taxon>Enoplea</taxon>
        <taxon>Dorylaimia</taxon>
        <taxon>Mermithida</taxon>
        <taxon>Mermithoidea</taxon>
        <taxon>Mermithidae</taxon>
        <taxon>Romanomermis</taxon>
    </lineage>
</organism>
<protein>
    <submittedName>
        <fullName evidence="2">Uncharacterized protein</fullName>
    </submittedName>
</protein>
<proteinExistence type="predicted"/>
<accession>A0A915JPM9</accession>